<dbReference type="RefSeq" id="WP_048313550.1">
    <property type="nucleotide sequence ID" value="NZ_CP119526.1"/>
</dbReference>
<comment type="caution">
    <text evidence="3">The sequence shown here is derived from an EMBL/GenBank/DDBJ whole genome shotgun (WGS) entry which is preliminary data.</text>
</comment>
<dbReference type="NCBIfam" id="NF033232">
    <property type="entry name" value="small_YtzI"/>
    <property type="match status" value="1"/>
</dbReference>
<keyword evidence="4" id="KW-1185">Reference proteome</keyword>
<sequence length="59" mass="6417">MVITIMVIVVVIMTIVIAAAFGLAVSKGYSVKHTVDPLPGQDQNEWAEEEGTNERTESK</sequence>
<organism evidence="3 4">
    <name type="scientific">Guptibacillus hwajinpoensis</name>
    <dbReference type="NCBI Taxonomy" id="208199"/>
    <lineage>
        <taxon>Bacteria</taxon>
        <taxon>Bacillati</taxon>
        <taxon>Bacillota</taxon>
        <taxon>Bacilli</taxon>
        <taxon>Bacillales</taxon>
        <taxon>Guptibacillaceae</taxon>
        <taxon>Guptibacillus</taxon>
    </lineage>
</organism>
<gene>
    <name evidence="3" type="ORF">AB986_20660</name>
</gene>
<dbReference type="OrthoDB" id="2974404at2"/>
<evidence type="ECO:0008006" key="5">
    <source>
        <dbReference type="Google" id="ProtNLM"/>
    </source>
</evidence>
<protein>
    <recommendedName>
        <fullName evidence="5">Tumour necrosis factor receptor superfamily member 19</fullName>
    </recommendedName>
</protein>
<keyword evidence="2" id="KW-0472">Membrane</keyword>
<name>A0A0J6CRX5_9BACL</name>
<feature type="region of interest" description="Disordered" evidence="1">
    <location>
        <begin position="36"/>
        <end position="59"/>
    </location>
</feature>
<keyword evidence="2" id="KW-1133">Transmembrane helix</keyword>
<dbReference type="EMBL" id="LELK01000015">
    <property type="protein sequence ID" value="KMM35865.1"/>
    <property type="molecule type" value="Genomic_DNA"/>
</dbReference>
<reference evidence="3" key="1">
    <citation type="submission" date="2015-06" db="EMBL/GenBank/DDBJ databases">
        <authorList>
            <person name="Liu B."/>
            <person name="Wang J."/>
            <person name="Zhu Y."/>
            <person name="Liu G."/>
            <person name="Chen Q."/>
            <person name="Zheng C."/>
            <person name="Che J."/>
            <person name="Ge C."/>
            <person name="Shi H."/>
            <person name="Pan Z."/>
            <person name="Liu X."/>
        </authorList>
    </citation>
    <scope>NUCLEOTIDE SEQUENCE [LARGE SCALE GENOMIC DNA]</scope>
    <source>
        <strain evidence="3">DSM 16346</strain>
    </source>
</reference>
<evidence type="ECO:0000256" key="2">
    <source>
        <dbReference type="SAM" id="Phobius"/>
    </source>
</evidence>
<accession>A0A0J6CRX5</accession>
<dbReference type="Proteomes" id="UP000035996">
    <property type="component" value="Unassembled WGS sequence"/>
</dbReference>
<feature type="transmembrane region" description="Helical" evidence="2">
    <location>
        <begin position="6"/>
        <end position="25"/>
    </location>
</feature>
<dbReference type="STRING" id="157733.AB986_20660"/>
<evidence type="ECO:0000313" key="3">
    <source>
        <dbReference type="EMBL" id="KMM35865.1"/>
    </source>
</evidence>
<proteinExistence type="predicted"/>
<keyword evidence="2" id="KW-0812">Transmembrane</keyword>
<dbReference type="AlphaFoldDB" id="A0A0J6CRX5"/>
<dbReference type="InterPro" id="IPR047753">
    <property type="entry name" value="YtzI-like"/>
</dbReference>
<evidence type="ECO:0000256" key="1">
    <source>
        <dbReference type="SAM" id="MobiDB-lite"/>
    </source>
</evidence>
<evidence type="ECO:0000313" key="4">
    <source>
        <dbReference type="Proteomes" id="UP000035996"/>
    </source>
</evidence>